<dbReference type="Gene3D" id="3.40.50.620">
    <property type="entry name" value="HUPs"/>
    <property type="match status" value="2"/>
</dbReference>
<reference evidence="5" key="1">
    <citation type="submission" date="2010-12" db="EMBL/GenBank/DDBJ databases">
        <title>Complete sequence of Rhodopseudomonas palustris DX-1.</title>
        <authorList>
            <consortium name="US DOE Joint Genome Institute"/>
            <person name="Lucas S."/>
            <person name="Copeland A."/>
            <person name="Lapidus A."/>
            <person name="Cheng J.-F."/>
            <person name="Goodwin L."/>
            <person name="Pitluck S."/>
            <person name="Misra M."/>
            <person name="Chertkov O."/>
            <person name="Detter J.C."/>
            <person name="Han C."/>
            <person name="Tapia R."/>
            <person name="Land M."/>
            <person name="Hauser L."/>
            <person name="Kyrpides N."/>
            <person name="Ivanova N."/>
            <person name="Ovchinnikova G."/>
            <person name="Logan B."/>
            <person name="Oda Y."/>
            <person name="Harwood C."/>
            <person name="Woyke T."/>
        </authorList>
    </citation>
    <scope>NUCLEOTIDE SEQUENCE [LARGE SCALE GENOMIC DNA]</scope>
    <source>
        <strain evidence="5">DX-1</strain>
    </source>
</reference>
<dbReference type="PANTHER" id="PTHR46268">
    <property type="entry name" value="STRESS RESPONSE PROTEIN NHAX"/>
    <property type="match status" value="1"/>
</dbReference>
<organism evidence="5 6">
    <name type="scientific">Rhodopseudomonas palustris (strain DX-1)</name>
    <dbReference type="NCBI Taxonomy" id="652103"/>
    <lineage>
        <taxon>Bacteria</taxon>
        <taxon>Pseudomonadati</taxon>
        <taxon>Pseudomonadota</taxon>
        <taxon>Alphaproteobacteria</taxon>
        <taxon>Hyphomicrobiales</taxon>
        <taxon>Nitrobacteraceae</taxon>
        <taxon>Rhodopseudomonas</taxon>
    </lineage>
</organism>
<keyword evidence="2" id="KW-0547">Nucleotide-binding</keyword>
<dbReference type="OrthoDB" id="5564966at2"/>
<keyword evidence="3" id="KW-0067">ATP-binding</keyword>
<evidence type="ECO:0000256" key="1">
    <source>
        <dbReference type="ARBA" id="ARBA00008791"/>
    </source>
</evidence>
<evidence type="ECO:0000256" key="3">
    <source>
        <dbReference type="ARBA" id="ARBA00022840"/>
    </source>
</evidence>
<comment type="similarity">
    <text evidence="1">Belongs to the universal stress protein A family.</text>
</comment>
<dbReference type="InterPro" id="IPR006016">
    <property type="entry name" value="UspA"/>
</dbReference>
<dbReference type="InterPro" id="IPR006015">
    <property type="entry name" value="Universal_stress_UspA"/>
</dbReference>
<dbReference type="EMBL" id="CP002418">
    <property type="protein sequence ID" value="ADU44774.1"/>
    <property type="molecule type" value="Genomic_DNA"/>
</dbReference>
<proteinExistence type="inferred from homology"/>
<accession>E6VNP6</accession>
<dbReference type="HOGENOM" id="CLU_049301_2_1_5"/>
<dbReference type="Pfam" id="PF00582">
    <property type="entry name" value="Usp"/>
    <property type="match status" value="2"/>
</dbReference>
<dbReference type="InterPro" id="IPR014729">
    <property type="entry name" value="Rossmann-like_a/b/a_fold"/>
</dbReference>
<dbReference type="GO" id="GO:0005524">
    <property type="term" value="F:ATP binding"/>
    <property type="evidence" value="ECO:0007669"/>
    <property type="project" value="UniProtKB-KW"/>
</dbReference>
<evidence type="ECO:0000256" key="2">
    <source>
        <dbReference type="ARBA" id="ARBA00022741"/>
    </source>
</evidence>
<dbReference type="SUPFAM" id="SSF52402">
    <property type="entry name" value="Adenine nucleotide alpha hydrolases-like"/>
    <property type="match status" value="2"/>
</dbReference>
<dbReference type="PANTHER" id="PTHR46268:SF27">
    <property type="entry name" value="UNIVERSAL STRESS PROTEIN RV2623"/>
    <property type="match status" value="1"/>
</dbReference>
<evidence type="ECO:0000313" key="5">
    <source>
        <dbReference type="EMBL" id="ADU44774.1"/>
    </source>
</evidence>
<name>E6VNP6_RHOPX</name>
<evidence type="ECO:0000313" key="6">
    <source>
        <dbReference type="Proteomes" id="UP000001402"/>
    </source>
</evidence>
<dbReference type="CDD" id="cd00293">
    <property type="entry name" value="USP-like"/>
    <property type="match status" value="2"/>
</dbReference>
<sequence length="289" mass="30877">MQRILIATDFSTRSDRALRRAVLLARQHSAAMTIVHVIDDDQPPALWKAEEREAQSLLNEIAATVCEIDGVACDGRMAYGEPFQALADAADGIDADLVVLGPHRRQALRDIFIGTTAERTIRSTRRPVIMANAVPSAHYGSVLVATDLSDCSAHAVAEAQRLGLLGHSDVVVVHAFDAPAQALVIRSSMTGAQLRAYLAEEEAEATKGLTAFLVRTGLQPARSIVTASEGTAADAIRKCVKQQRADLVVIGTRGRTAAARFILGSVAEEVLRESDIDVLIVPPATSEPD</sequence>
<dbReference type="Proteomes" id="UP000001402">
    <property type="component" value="Chromosome"/>
</dbReference>
<dbReference type="eggNOG" id="COG0589">
    <property type="taxonomic scope" value="Bacteria"/>
</dbReference>
<dbReference type="BioCyc" id="RPAL652103:RPDX1_RS15755-MONOMER"/>
<evidence type="ECO:0000259" key="4">
    <source>
        <dbReference type="Pfam" id="PF00582"/>
    </source>
</evidence>
<protein>
    <submittedName>
        <fullName evidence="5">UspA domain protein</fullName>
    </submittedName>
</protein>
<dbReference type="AlphaFoldDB" id="E6VNP6"/>
<dbReference type="KEGG" id="rpx:Rpdx1_3195"/>
<gene>
    <name evidence="5" type="ordered locus">Rpdx1_3195</name>
</gene>
<feature type="domain" description="UspA" evidence="4">
    <location>
        <begin position="139"/>
        <end position="282"/>
    </location>
</feature>
<dbReference type="STRING" id="652103.Rpdx1_3195"/>
<feature type="domain" description="UspA" evidence="4">
    <location>
        <begin position="1"/>
        <end position="130"/>
    </location>
</feature>
<dbReference type="PRINTS" id="PR01438">
    <property type="entry name" value="UNVRSLSTRESS"/>
</dbReference>